<dbReference type="AlphaFoldDB" id="A0A016UJI9"/>
<evidence type="ECO:0000313" key="3">
    <source>
        <dbReference type="Proteomes" id="UP000024635"/>
    </source>
</evidence>
<name>A0A016UJI9_9BILA</name>
<gene>
    <name evidence="2" type="primary">Acey_s0039.g123</name>
    <name evidence="2" type="ORF">Y032_0039g123</name>
</gene>
<dbReference type="OrthoDB" id="10519192at2759"/>
<reference evidence="3" key="1">
    <citation type="journal article" date="2015" name="Nat. Genet.">
        <title>The genome and transcriptome of the zoonotic hookworm Ancylostoma ceylanicum identify infection-specific gene families.</title>
        <authorList>
            <person name="Schwarz E.M."/>
            <person name="Hu Y."/>
            <person name="Antoshechkin I."/>
            <person name="Miller M.M."/>
            <person name="Sternberg P.W."/>
            <person name="Aroian R.V."/>
        </authorList>
    </citation>
    <scope>NUCLEOTIDE SEQUENCE</scope>
    <source>
        <strain evidence="3">HY135</strain>
    </source>
</reference>
<dbReference type="EMBL" id="JARK01001375">
    <property type="protein sequence ID" value="EYC14728.1"/>
    <property type="molecule type" value="Genomic_DNA"/>
</dbReference>
<evidence type="ECO:0000256" key="1">
    <source>
        <dbReference type="SAM" id="MobiDB-lite"/>
    </source>
</evidence>
<proteinExistence type="predicted"/>
<feature type="region of interest" description="Disordered" evidence="1">
    <location>
        <begin position="102"/>
        <end position="122"/>
    </location>
</feature>
<dbReference type="Proteomes" id="UP000024635">
    <property type="component" value="Unassembled WGS sequence"/>
</dbReference>
<evidence type="ECO:0000313" key="2">
    <source>
        <dbReference type="EMBL" id="EYC14728.1"/>
    </source>
</evidence>
<organism evidence="2 3">
    <name type="scientific">Ancylostoma ceylanicum</name>
    <dbReference type="NCBI Taxonomy" id="53326"/>
    <lineage>
        <taxon>Eukaryota</taxon>
        <taxon>Metazoa</taxon>
        <taxon>Ecdysozoa</taxon>
        <taxon>Nematoda</taxon>
        <taxon>Chromadorea</taxon>
        <taxon>Rhabditida</taxon>
        <taxon>Rhabditina</taxon>
        <taxon>Rhabditomorpha</taxon>
        <taxon>Strongyloidea</taxon>
        <taxon>Ancylostomatidae</taxon>
        <taxon>Ancylostomatinae</taxon>
        <taxon>Ancylostoma</taxon>
    </lineage>
</organism>
<accession>A0A016UJI9</accession>
<sequence>MTTETPIYPLSAHERQKKRRIDLEFSPTNATEFNRAAEVLVKNENLPLYASTIIAYLLEGRKQLDDVLTRNRELTTENKVMSEELIPLRAENSNLREAIARSTPLPSQSHSQHVPISDNNESSCFEEHERRRTVVIIGVPQCRDRNRFNRI</sequence>
<keyword evidence="3" id="KW-1185">Reference proteome</keyword>
<comment type="caution">
    <text evidence="2">The sequence shown here is derived from an EMBL/GenBank/DDBJ whole genome shotgun (WGS) entry which is preliminary data.</text>
</comment>
<feature type="compositionally biased region" description="Polar residues" evidence="1">
    <location>
        <begin position="104"/>
        <end position="122"/>
    </location>
</feature>
<protein>
    <submittedName>
        <fullName evidence="2">Uncharacterized protein</fullName>
    </submittedName>
</protein>